<feature type="compositionally biased region" description="Basic and acidic residues" evidence="1">
    <location>
        <begin position="100"/>
        <end position="110"/>
    </location>
</feature>
<sequence>MSRGAATRENTRRALAEFDLIEPVHVWEKKRCQVHHVTVRKWMRSERRAERLPPPVFEEQVEEKKKEEEGEKEKVPPVDGVQPNQEGEVTPMETDVVVENVEHKTEEPESQRVAPTEAPEKPKDIAEAAHGMDLDKPVEHAAEKPLDALDAVQAEKASESVKSASLTPMAKPSAENATVAPIVSESKAPSGTEPDLLNTEEPVVGSDDKKPGEDATGSKLEPPESTPAEPGHGSSGKVQFEREQVGSDAEPMEIDDRKGLDVAGEGGKVYEDPAETIAGGTSAPPEHAPEAAQDPILGEPEAKEEAAETMEDSKPEALKGQAMDDRGSKTSQADGTESISQPQSS</sequence>
<dbReference type="EMBL" id="HBHW01017686">
    <property type="protein sequence ID" value="CAE0045771.1"/>
    <property type="molecule type" value="Transcribed_RNA"/>
</dbReference>
<name>A0A7S2ZP48_9RHOD</name>
<protein>
    <submittedName>
        <fullName evidence="3">Uncharacterized protein</fullName>
    </submittedName>
</protein>
<feature type="compositionally biased region" description="Basic and acidic residues" evidence="1">
    <location>
        <begin position="118"/>
        <end position="147"/>
    </location>
</feature>
<accession>A0A7S2ZP48</accession>
<feature type="compositionally biased region" description="Polar residues" evidence="1">
    <location>
        <begin position="329"/>
        <end position="345"/>
    </location>
</feature>
<feature type="region of interest" description="Disordered" evidence="1">
    <location>
        <begin position="44"/>
        <end position="345"/>
    </location>
</feature>
<reference evidence="3" key="1">
    <citation type="submission" date="2021-01" db="EMBL/GenBank/DDBJ databases">
        <authorList>
            <person name="Corre E."/>
            <person name="Pelletier E."/>
            <person name="Niang G."/>
            <person name="Scheremetjew M."/>
            <person name="Finn R."/>
            <person name="Kale V."/>
            <person name="Holt S."/>
            <person name="Cochrane G."/>
            <person name="Meng A."/>
            <person name="Brown T."/>
            <person name="Cohen L."/>
        </authorList>
    </citation>
    <scope>NUCLEOTIDE SEQUENCE</scope>
    <source>
        <strain evidence="3">CCMP 769</strain>
    </source>
</reference>
<evidence type="ECO:0000256" key="1">
    <source>
        <dbReference type="SAM" id="MobiDB-lite"/>
    </source>
</evidence>
<dbReference type="EMBL" id="HBHW01017684">
    <property type="protein sequence ID" value="CAE0045769.1"/>
    <property type="molecule type" value="Transcribed_RNA"/>
</dbReference>
<evidence type="ECO:0000313" key="2">
    <source>
        <dbReference type="EMBL" id="CAE0045769.1"/>
    </source>
</evidence>
<organism evidence="3">
    <name type="scientific">Rhodosorus marinus</name>
    <dbReference type="NCBI Taxonomy" id="101924"/>
    <lineage>
        <taxon>Eukaryota</taxon>
        <taxon>Rhodophyta</taxon>
        <taxon>Stylonematophyceae</taxon>
        <taxon>Stylonematales</taxon>
        <taxon>Stylonemataceae</taxon>
        <taxon>Rhodosorus</taxon>
    </lineage>
</organism>
<gene>
    <name evidence="2" type="ORF">RMAR00112_LOCUS13744</name>
    <name evidence="3" type="ORF">RMAR00112_LOCUS13746</name>
</gene>
<dbReference type="AlphaFoldDB" id="A0A7S2ZP48"/>
<feature type="compositionally biased region" description="Basic and acidic residues" evidence="1">
    <location>
        <begin position="62"/>
        <end position="76"/>
    </location>
</feature>
<proteinExistence type="predicted"/>
<feature type="compositionally biased region" description="Basic and acidic residues" evidence="1">
    <location>
        <begin position="300"/>
        <end position="328"/>
    </location>
</feature>
<evidence type="ECO:0000313" key="3">
    <source>
        <dbReference type="EMBL" id="CAE0045771.1"/>
    </source>
</evidence>